<proteinExistence type="predicted"/>
<sequence length="708" mass="79499">MQRNMATRLSRSLPKVNRHAFTRLSSRGSPLANPGRVGLAHRNAWNLAPRTRVMQATTRSAHTDAGAAKPGTAILDATTYNGSTVTEKHWKNQDLPVVDALIEPRAILHFIGFITQGLLPNGKKTDLALVTPDEFPLFMTPSSQWAHAPFNTSAVPTVQKAMERISGSEDLSGLCQVGQNLHFLKSRLWGGLAPVPASQWNDKDLNNPENFAIAHEYLTAVIAVFEYLNIPQIKTNMRDTFNKISDDFEEIQNALNARRQAQGGAPDLNLTALWEQFIRAQYEVMTSTAHSWILARTAELREPVLEGLSSVPGENHDSPEAKVFMQRWGDLLSANSMADFTIWISMDGYKGFQAPSEVVAGLYNPDLANQDKDYGFAELLMNRLTKCIEGQNEAAKIHGPSAVQSKEARRERFSTSTVVQNELREKIRGRNPSPLPPVQPWIQQLLRGQEEISSLGPEESKNLGFGLAIYRAENQFSDEQWENLKQRLEAHLSAWGEDLPRADELKPLLQLHWFDCKELGFDKAKPVPAARSHFQEIRSMDEWTHKLAPSVFLFIDHMGVASYTEEELYAAYKKDKGLLSGDFQGHVLAVDPDFDESTLTNEPGTSSEDSQSGALQYPGQMRIHGNLVWSELYPMLMLQSMRLENLWLQAREHPMKMYTGLTVPSQVEPWKEWSSLKGVMMDGFVDFLKKKDPTLAGNLQELRKRGGI</sequence>
<gene>
    <name evidence="2" type="ORF">PSALAMII_LOCUS305</name>
</gene>
<evidence type="ECO:0000313" key="2">
    <source>
        <dbReference type="EMBL" id="CAG8231057.1"/>
    </source>
</evidence>
<comment type="caution">
    <text evidence="2">The sequence shown here is derived from an EMBL/GenBank/DDBJ whole genome shotgun (WGS) entry which is preliminary data.</text>
</comment>
<dbReference type="Proteomes" id="UP001152646">
    <property type="component" value="Unassembled WGS sequence"/>
</dbReference>
<reference evidence="2" key="1">
    <citation type="submission" date="2021-07" db="EMBL/GenBank/DDBJ databases">
        <authorList>
            <person name="Branca A.L. A."/>
        </authorList>
    </citation>
    <scope>NUCLEOTIDE SEQUENCE</scope>
</reference>
<evidence type="ECO:0000256" key="1">
    <source>
        <dbReference type="SAM" id="MobiDB-lite"/>
    </source>
</evidence>
<evidence type="ECO:0000313" key="3">
    <source>
        <dbReference type="Proteomes" id="UP001152646"/>
    </source>
</evidence>
<organism evidence="2 3">
    <name type="scientific">Penicillium salamii</name>
    <dbReference type="NCBI Taxonomy" id="1612424"/>
    <lineage>
        <taxon>Eukaryota</taxon>
        <taxon>Fungi</taxon>
        <taxon>Dikarya</taxon>
        <taxon>Ascomycota</taxon>
        <taxon>Pezizomycotina</taxon>
        <taxon>Eurotiomycetes</taxon>
        <taxon>Eurotiomycetidae</taxon>
        <taxon>Eurotiales</taxon>
        <taxon>Aspergillaceae</taxon>
        <taxon>Penicillium</taxon>
    </lineage>
</organism>
<feature type="region of interest" description="Disordered" evidence="1">
    <location>
        <begin position="594"/>
        <end position="614"/>
    </location>
</feature>
<dbReference type="OrthoDB" id="3437405at2759"/>
<protein>
    <submittedName>
        <fullName evidence="2">Uncharacterized protein</fullName>
    </submittedName>
</protein>
<dbReference type="AlphaFoldDB" id="A0A9W4I7D3"/>
<accession>A0A9W4I7D3</accession>
<feature type="compositionally biased region" description="Polar residues" evidence="1">
    <location>
        <begin position="597"/>
        <end position="614"/>
    </location>
</feature>
<dbReference type="EMBL" id="CAJVPA010000011">
    <property type="protein sequence ID" value="CAG8231057.1"/>
    <property type="molecule type" value="Genomic_DNA"/>
</dbReference>
<name>A0A9W4I7D3_9EURO</name>